<dbReference type="InterPro" id="IPR011333">
    <property type="entry name" value="SKP1/BTB/POZ_sf"/>
</dbReference>
<evidence type="ECO:0000313" key="4">
    <source>
        <dbReference type="Proteomes" id="UP000284842"/>
    </source>
</evidence>
<evidence type="ECO:0000256" key="1">
    <source>
        <dbReference type="SAM" id="MobiDB-lite"/>
    </source>
</evidence>
<dbReference type="EMBL" id="NHTK01000807">
    <property type="protein sequence ID" value="PPR05461.1"/>
    <property type="molecule type" value="Genomic_DNA"/>
</dbReference>
<comment type="caution">
    <text evidence="3">The sequence shown here is derived from an EMBL/GenBank/DDBJ whole genome shotgun (WGS) entry which is preliminary data.</text>
</comment>
<evidence type="ECO:0000259" key="2">
    <source>
        <dbReference type="PROSITE" id="PS50097"/>
    </source>
</evidence>
<gene>
    <name evidence="3" type="ORF">CVT24_008228</name>
</gene>
<sequence length="280" mass="32129">MPNLPSGSNNIFEFKKLQADWPVDVQSGFRMDPLYFMDLVVFQVKDCLFRIPRIYFEKHSPYFKKLYLNPRFEGDNRGSSTTDPILLEDVTVAEFRDFMTYICPPAAPYDVSPMVLNAAIRLSTLWRFNRIRASVIATLTRLDDSSPFTLVWMGLVYTISAFLKKGLLELVKFRIILQPNELVLLEAYGALKGVEKLKKGRGWRTVSMSIINEEFKEVIRKVEQKEKMYDPDAREGSAGVDNMAGKKNGDGDILDDDVREAEERMKAMILERYGCPCGHQ</sequence>
<dbReference type="InParanoid" id="A0A409YR29"/>
<name>A0A409YR29_9AGAR</name>
<accession>A0A409YR29</accession>
<proteinExistence type="predicted"/>
<protein>
    <recommendedName>
        <fullName evidence="2">BTB domain-containing protein</fullName>
    </recommendedName>
</protein>
<organism evidence="3 4">
    <name type="scientific">Panaeolus cyanescens</name>
    <dbReference type="NCBI Taxonomy" id="181874"/>
    <lineage>
        <taxon>Eukaryota</taxon>
        <taxon>Fungi</taxon>
        <taxon>Dikarya</taxon>
        <taxon>Basidiomycota</taxon>
        <taxon>Agaricomycotina</taxon>
        <taxon>Agaricomycetes</taxon>
        <taxon>Agaricomycetidae</taxon>
        <taxon>Agaricales</taxon>
        <taxon>Agaricineae</taxon>
        <taxon>Galeropsidaceae</taxon>
        <taxon>Panaeolus</taxon>
    </lineage>
</organism>
<keyword evidence="4" id="KW-1185">Reference proteome</keyword>
<feature type="domain" description="BTB" evidence="2">
    <location>
        <begin position="38"/>
        <end position="102"/>
    </location>
</feature>
<dbReference type="OrthoDB" id="3193844at2759"/>
<dbReference type="AlphaFoldDB" id="A0A409YR29"/>
<dbReference type="PROSITE" id="PS50097">
    <property type="entry name" value="BTB"/>
    <property type="match status" value="1"/>
</dbReference>
<reference evidence="3 4" key="1">
    <citation type="journal article" date="2018" name="Evol. Lett.">
        <title>Horizontal gene cluster transfer increased hallucinogenic mushroom diversity.</title>
        <authorList>
            <person name="Reynolds H.T."/>
            <person name="Vijayakumar V."/>
            <person name="Gluck-Thaler E."/>
            <person name="Korotkin H.B."/>
            <person name="Matheny P.B."/>
            <person name="Slot J.C."/>
        </authorList>
    </citation>
    <scope>NUCLEOTIDE SEQUENCE [LARGE SCALE GENOMIC DNA]</scope>
    <source>
        <strain evidence="3 4">2629</strain>
    </source>
</reference>
<evidence type="ECO:0000313" key="3">
    <source>
        <dbReference type="EMBL" id="PPR05461.1"/>
    </source>
</evidence>
<dbReference type="Proteomes" id="UP000284842">
    <property type="component" value="Unassembled WGS sequence"/>
</dbReference>
<dbReference type="InterPro" id="IPR000210">
    <property type="entry name" value="BTB/POZ_dom"/>
</dbReference>
<feature type="region of interest" description="Disordered" evidence="1">
    <location>
        <begin position="229"/>
        <end position="254"/>
    </location>
</feature>
<dbReference type="SUPFAM" id="SSF54695">
    <property type="entry name" value="POZ domain"/>
    <property type="match status" value="1"/>
</dbReference>